<dbReference type="PANTHER" id="PTHR47941">
    <property type="entry name" value="PENTATRICOPEPTIDE REPEAT-CONTAINING PROTEIN 3, MITOCHONDRIAL"/>
    <property type="match status" value="1"/>
</dbReference>
<dbReference type="InterPro" id="IPR002885">
    <property type="entry name" value="PPR_rpt"/>
</dbReference>
<evidence type="ECO:0000256" key="1">
    <source>
        <dbReference type="ARBA" id="ARBA00022737"/>
    </source>
</evidence>
<dbReference type="OMA" id="DMPKKNI"/>
<dbReference type="AlphaFoldDB" id="A0A015M504"/>
<gene>
    <name evidence="4" type="ORF">RirG_166450</name>
</gene>
<dbReference type="HOGENOM" id="CLU_406042_0_0_1"/>
<evidence type="ECO:0000259" key="3">
    <source>
        <dbReference type="Pfam" id="PF17177"/>
    </source>
</evidence>
<feature type="repeat" description="PPR" evidence="2">
    <location>
        <begin position="268"/>
        <end position="302"/>
    </location>
</feature>
<feature type="repeat" description="PPR" evidence="2">
    <location>
        <begin position="338"/>
        <end position="373"/>
    </location>
</feature>
<dbReference type="Gene3D" id="1.25.40.10">
    <property type="entry name" value="Tetratricopeptide repeat domain"/>
    <property type="match status" value="4"/>
</dbReference>
<organism evidence="4 5">
    <name type="scientific">Rhizophagus irregularis (strain DAOM 197198w)</name>
    <name type="common">Glomus intraradices</name>
    <dbReference type="NCBI Taxonomy" id="1432141"/>
    <lineage>
        <taxon>Eukaryota</taxon>
        <taxon>Fungi</taxon>
        <taxon>Fungi incertae sedis</taxon>
        <taxon>Mucoromycota</taxon>
        <taxon>Glomeromycotina</taxon>
        <taxon>Glomeromycetes</taxon>
        <taxon>Glomerales</taxon>
        <taxon>Glomeraceae</taxon>
        <taxon>Rhizophagus</taxon>
    </lineage>
</organism>
<dbReference type="SUPFAM" id="SSF48452">
    <property type="entry name" value="TPR-like"/>
    <property type="match status" value="1"/>
</dbReference>
<sequence>MFNGPIKATISTKVLFQSVMKKCCWKILKRSLIICDSPCNNKFGLCRNEIIVGKRTYNNGIIYENFITTNRDEIKSLVVTNNKTRAMVSIINLQEEFYEYSNGCKPHNINELWNYYMEQKRNFLNNIPIYLHLTLLKTLYEKREIEKVLTIIKYLRGRENLVKWFNNNLMILEYIVKLNIEEIIKNFNFLNTKGNLPIPTIVDLIKSLVKEKEIITAEELFGKLGKEYYDVEIYNSMMDGYIKCVRENKLEKSLYILEMMQRNRIKPNIKTYNILLNLFSKVKAQSEAERLFGDIIENGIEPDERGYQGVILSCAKNNDIEKCFHYFDRMIDKGISPTIYHYSTLMSACVKSGYPEIAIDLYTEMVYTTNIRPNGVILTTLMCAWTRLRRKRSYKKKDLDQIFEDIKKYDEPDLIAYTTLINAKSKQLKLDEAIQVYQQMLMHNIKPNVYTYTTLIDASAKLRNLSTALRLFDDMKRMNVSPNQFTYCSIMSAYINNGQLENAFRTFEEMKQNGLNPDIACVNCLLDACNRSGSMKSFFELYSDTIKKYHLIPDNATVTIYIDACTYNNYFNAGKKFYGQIIKNNFPFSVIRLNNQNILAIINFIIKSGNLGEFANLLNFMKQKLFHPSPFIKLVIYNHLNELNNDKEIEAVNRVLHGWSDIPTKRDLIKFKKKYSR</sequence>
<feature type="repeat" description="PPR" evidence="2">
    <location>
        <begin position="230"/>
        <end position="267"/>
    </location>
</feature>
<dbReference type="InterPro" id="IPR011990">
    <property type="entry name" value="TPR-like_helical_dom_sf"/>
</dbReference>
<feature type="domain" description="PROP1-like PPR" evidence="3">
    <location>
        <begin position="243"/>
        <end position="365"/>
    </location>
</feature>
<dbReference type="PROSITE" id="PS51375">
    <property type="entry name" value="PPR"/>
    <property type="match status" value="7"/>
</dbReference>
<dbReference type="Proteomes" id="UP000022910">
    <property type="component" value="Unassembled WGS sequence"/>
</dbReference>
<reference evidence="4 5" key="1">
    <citation type="submission" date="2014-02" db="EMBL/GenBank/DDBJ databases">
        <title>Single nucleus genome sequencing reveals high similarity among nuclei of an endomycorrhizal fungus.</title>
        <authorList>
            <person name="Lin K."/>
            <person name="Geurts R."/>
            <person name="Zhang Z."/>
            <person name="Limpens E."/>
            <person name="Saunders D.G."/>
            <person name="Mu D."/>
            <person name="Pang E."/>
            <person name="Cao H."/>
            <person name="Cha H."/>
            <person name="Lin T."/>
            <person name="Zhou Q."/>
            <person name="Shang Y."/>
            <person name="Li Y."/>
            <person name="Ivanov S."/>
            <person name="Sharma T."/>
            <person name="Velzen R.V."/>
            <person name="Ruijter N.D."/>
            <person name="Aanen D.K."/>
            <person name="Win J."/>
            <person name="Kamoun S."/>
            <person name="Bisseling T."/>
            <person name="Huang S."/>
        </authorList>
    </citation>
    <scope>NUCLEOTIDE SEQUENCE [LARGE SCALE GENOMIC DNA]</scope>
    <source>
        <strain evidence="5">DAOM197198w</strain>
    </source>
</reference>
<keyword evidence="1" id="KW-0677">Repeat</keyword>
<evidence type="ECO:0000313" key="5">
    <source>
        <dbReference type="Proteomes" id="UP000022910"/>
    </source>
</evidence>
<feature type="domain" description="PROP1-like PPR" evidence="3">
    <location>
        <begin position="423"/>
        <end position="547"/>
    </location>
</feature>
<dbReference type="SMR" id="A0A015M504"/>
<dbReference type="Pfam" id="PF17177">
    <property type="entry name" value="PPR_long"/>
    <property type="match status" value="2"/>
</dbReference>
<dbReference type="InterPro" id="IPR033443">
    <property type="entry name" value="PROP1-like_PPR_dom"/>
</dbReference>
<dbReference type="OrthoDB" id="185373at2759"/>
<dbReference type="STRING" id="1432141.A0A015M504"/>
<dbReference type="EMBL" id="JEMT01024949">
    <property type="protein sequence ID" value="EXX61938.1"/>
    <property type="molecule type" value="Genomic_DNA"/>
</dbReference>
<accession>A0A015M504</accession>
<dbReference type="NCBIfam" id="TIGR00756">
    <property type="entry name" value="PPR"/>
    <property type="match status" value="7"/>
</dbReference>
<feature type="repeat" description="PPR" evidence="2">
    <location>
        <begin position="448"/>
        <end position="482"/>
    </location>
</feature>
<protein>
    <submittedName>
        <fullName evidence="4">Pet309p</fullName>
    </submittedName>
</protein>
<keyword evidence="5" id="KW-1185">Reference proteome</keyword>
<name>A0A015M504_RHIIW</name>
<evidence type="ECO:0000256" key="2">
    <source>
        <dbReference type="PROSITE-ProRule" id="PRU00708"/>
    </source>
</evidence>
<feature type="repeat" description="PPR" evidence="2">
    <location>
        <begin position="483"/>
        <end position="517"/>
    </location>
</feature>
<feature type="repeat" description="PPR" evidence="2">
    <location>
        <begin position="413"/>
        <end position="447"/>
    </location>
</feature>
<feature type="repeat" description="PPR" evidence="2">
    <location>
        <begin position="303"/>
        <end position="337"/>
    </location>
</feature>
<proteinExistence type="predicted"/>
<evidence type="ECO:0000313" key="4">
    <source>
        <dbReference type="EMBL" id="EXX61938.1"/>
    </source>
</evidence>
<comment type="caution">
    <text evidence="4">The sequence shown here is derived from an EMBL/GenBank/DDBJ whole genome shotgun (WGS) entry which is preliminary data.</text>
</comment>